<comment type="caution">
    <text evidence="4">The sequence shown here is derived from an EMBL/GenBank/DDBJ whole genome shotgun (WGS) entry which is preliminary data.</text>
</comment>
<evidence type="ECO:0000313" key="1">
    <source>
        <dbReference type="EMBL" id="KVM18910.1"/>
    </source>
</evidence>
<sequence>MNKPDSLRRALVAAVPALGTDPGKLTVLVEQGSLAATGTLTPSFEYRYVARVLAPNFTGDADPVFVALVEWVRANQPDLVTNPAARADGITFEMSVRDPAAVDLSIKLALTESVVVTTGPDGKQVVTHVDDTQVDPANTLTWVALPQRGAA</sequence>
<keyword evidence="5" id="KW-1185">Reference proteome</keyword>
<dbReference type="EMBL" id="LNJU01000001">
    <property type="protein sequence ID" value="KWZ59272.1"/>
    <property type="molecule type" value="Genomic_DNA"/>
</dbReference>
<dbReference type="Proteomes" id="UP000070119">
    <property type="component" value="Chromosome 1"/>
</dbReference>
<dbReference type="Proteomes" id="UP000060630">
    <property type="component" value="Unassembled WGS sequence"/>
</dbReference>
<evidence type="ECO:0000313" key="4">
    <source>
        <dbReference type="EMBL" id="KWZ59272.1"/>
    </source>
</evidence>
<dbReference type="Pfam" id="PF06891">
    <property type="entry name" value="P2_Phage_GpR"/>
    <property type="match status" value="1"/>
</dbReference>
<dbReference type="STRING" id="101571.WJ32_00995"/>
<protein>
    <submittedName>
        <fullName evidence="4">Phage tail protein</fullName>
    </submittedName>
</protein>
<organism evidence="4 8">
    <name type="scientific">Burkholderia ubonensis</name>
    <dbReference type="NCBI Taxonomy" id="101571"/>
    <lineage>
        <taxon>Bacteria</taxon>
        <taxon>Pseudomonadati</taxon>
        <taxon>Pseudomonadota</taxon>
        <taxon>Betaproteobacteria</taxon>
        <taxon>Burkholderiales</taxon>
        <taxon>Burkholderiaceae</taxon>
        <taxon>Burkholderia</taxon>
        <taxon>Burkholderia cepacia complex</taxon>
    </lineage>
</organism>
<dbReference type="RefSeq" id="WP_059530934.1">
    <property type="nucleotide sequence ID" value="NZ_CM003771.1"/>
</dbReference>
<evidence type="ECO:0000313" key="3">
    <source>
        <dbReference type="EMBL" id="KWA84956.1"/>
    </source>
</evidence>
<name>A0A105XW32_9BURK</name>
<dbReference type="EMBL" id="LOZE01000143">
    <property type="protein sequence ID" value="KVM18910.1"/>
    <property type="molecule type" value="Genomic_DNA"/>
</dbReference>
<dbReference type="Proteomes" id="UP000061665">
    <property type="component" value="Unassembled WGS sequence"/>
</dbReference>
<evidence type="ECO:0000313" key="7">
    <source>
        <dbReference type="Proteomes" id="UP000061665"/>
    </source>
</evidence>
<dbReference type="EMBL" id="LPBJ01000079">
    <property type="protein sequence ID" value="KVP92879.1"/>
    <property type="molecule type" value="Genomic_DNA"/>
</dbReference>
<dbReference type="AlphaFoldDB" id="A0A105XW32"/>
<dbReference type="Proteomes" id="UP000056453">
    <property type="component" value="Unassembled WGS sequence"/>
</dbReference>
<dbReference type="InterPro" id="IPR009678">
    <property type="entry name" value="Phage_tail_completion_R"/>
</dbReference>
<evidence type="ECO:0000313" key="2">
    <source>
        <dbReference type="EMBL" id="KVP92879.1"/>
    </source>
</evidence>
<dbReference type="EMBL" id="LPHD01000028">
    <property type="protein sequence ID" value="KWA84956.1"/>
    <property type="molecule type" value="Genomic_DNA"/>
</dbReference>
<evidence type="ECO:0000313" key="6">
    <source>
        <dbReference type="Proteomes" id="UP000060630"/>
    </source>
</evidence>
<proteinExistence type="predicted"/>
<reference evidence="4 8" key="2">
    <citation type="submission" date="2015-11" db="EMBL/GenBank/DDBJ databases">
        <authorList>
            <person name="Sahl J."/>
            <person name="Wagner D."/>
            <person name="Keim P."/>
        </authorList>
    </citation>
    <scope>NUCLEOTIDE SEQUENCE [LARGE SCALE GENOMIC DNA]</scope>
    <source>
        <strain evidence="4 8">MSMB1157</strain>
    </source>
</reference>
<gene>
    <name evidence="1" type="ORF">WJ53_24005</name>
    <name evidence="2" type="ORF">WJ96_15750</name>
    <name evidence="4" type="ORF">WK57_00915</name>
    <name evidence="3" type="ORF">WL29_17545</name>
</gene>
<evidence type="ECO:0000313" key="5">
    <source>
        <dbReference type="Proteomes" id="UP000056453"/>
    </source>
</evidence>
<evidence type="ECO:0000313" key="8">
    <source>
        <dbReference type="Proteomes" id="UP000070119"/>
    </source>
</evidence>
<accession>A0A105XW32</accession>
<reference evidence="5 6" key="1">
    <citation type="submission" date="2015-11" db="EMBL/GenBank/DDBJ databases">
        <title>Expanding the genomic diversity of Burkholderia species for the development of highly accurate diagnostics.</title>
        <authorList>
            <person name="Sahl J."/>
            <person name="Keim P."/>
            <person name="Wagner D."/>
        </authorList>
    </citation>
    <scope>NUCLEOTIDE SEQUENCE [LARGE SCALE GENOMIC DNA]</scope>
    <source>
        <strain evidence="2 5">MSMB1808WGS</strain>
        <strain evidence="1 7">MSMB2058</strain>
        <strain evidence="3 6">MSMB2087WGS</strain>
    </source>
</reference>